<evidence type="ECO:0000256" key="1">
    <source>
        <dbReference type="SAM" id="Coils"/>
    </source>
</evidence>
<organism evidence="2 3">
    <name type="scientific">Trapa natans</name>
    <name type="common">Water chestnut</name>
    <dbReference type="NCBI Taxonomy" id="22666"/>
    <lineage>
        <taxon>Eukaryota</taxon>
        <taxon>Viridiplantae</taxon>
        <taxon>Streptophyta</taxon>
        <taxon>Embryophyta</taxon>
        <taxon>Tracheophyta</taxon>
        <taxon>Spermatophyta</taxon>
        <taxon>Magnoliopsida</taxon>
        <taxon>eudicotyledons</taxon>
        <taxon>Gunneridae</taxon>
        <taxon>Pentapetalae</taxon>
        <taxon>rosids</taxon>
        <taxon>malvids</taxon>
        <taxon>Myrtales</taxon>
        <taxon>Lythraceae</taxon>
        <taxon>Trapa</taxon>
    </lineage>
</organism>
<dbReference type="AlphaFoldDB" id="A0AAN7KGY2"/>
<protein>
    <submittedName>
        <fullName evidence="2">Uncharacterized protein</fullName>
    </submittedName>
</protein>
<dbReference type="PANTHER" id="PTHR36333">
    <property type="entry name" value="DIMETHYLALLYL, ADENOSINE TRNA METHYLTHIOTRANSFERASE"/>
    <property type="match status" value="1"/>
</dbReference>
<name>A0AAN7KGY2_TRANT</name>
<keyword evidence="1" id="KW-0175">Coiled coil</keyword>
<dbReference type="GO" id="GO:0009570">
    <property type="term" value="C:chloroplast stroma"/>
    <property type="evidence" value="ECO:0007669"/>
    <property type="project" value="TreeGrafter"/>
</dbReference>
<dbReference type="PANTHER" id="PTHR36333:SF1">
    <property type="entry name" value="DIMETHYLALLYL, ADENOSINE TRNA METHYLTHIOTRANSFERASE"/>
    <property type="match status" value="1"/>
</dbReference>
<gene>
    <name evidence="2" type="ORF">SAY86_027123</name>
</gene>
<accession>A0AAN7KGY2</accession>
<evidence type="ECO:0000313" key="3">
    <source>
        <dbReference type="Proteomes" id="UP001346149"/>
    </source>
</evidence>
<reference evidence="2 3" key="1">
    <citation type="journal article" date="2023" name="Hortic Res">
        <title>Pangenome of water caltrop reveals structural variations and asymmetric subgenome divergence after allopolyploidization.</title>
        <authorList>
            <person name="Zhang X."/>
            <person name="Chen Y."/>
            <person name="Wang L."/>
            <person name="Yuan Y."/>
            <person name="Fang M."/>
            <person name="Shi L."/>
            <person name="Lu R."/>
            <person name="Comes H.P."/>
            <person name="Ma Y."/>
            <person name="Chen Y."/>
            <person name="Huang G."/>
            <person name="Zhou Y."/>
            <person name="Zheng Z."/>
            <person name="Qiu Y."/>
        </authorList>
    </citation>
    <scope>NUCLEOTIDE SEQUENCE [LARGE SCALE GENOMIC DNA]</scope>
    <source>
        <strain evidence="2">F231</strain>
    </source>
</reference>
<evidence type="ECO:0000313" key="2">
    <source>
        <dbReference type="EMBL" id="KAK4768973.1"/>
    </source>
</evidence>
<keyword evidence="3" id="KW-1185">Reference proteome</keyword>
<dbReference type="Proteomes" id="UP001346149">
    <property type="component" value="Unassembled WGS sequence"/>
</dbReference>
<feature type="coiled-coil region" evidence="1">
    <location>
        <begin position="48"/>
        <end position="75"/>
    </location>
</feature>
<comment type="caution">
    <text evidence="2">The sequence shown here is derived from an EMBL/GenBank/DDBJ whole genome shotgun (WGS) entry which is preliminary data.</text>
</comment>
<dbReference type="EMBL" id="JAXQNO010000021">
    <property type="protein sequence ID" value="KAK4768973.1"/>
    <property type="molecule type" value="Genomic_DNA"/>
</dbReference>
<sequence>MAALSIGTAAAFPSTTALSGSGTVRIRHRIMCIGWTGHIARLEFKRQLEKDADARESFERQVQEEKDRRRALRESRRVPVIPTEMVEYFLDTEAQEIEFEIARMRLRLDEEFFAHLRMELGQLRFAVSKTQDMEDRLIELEALQKALLEGIEAYDKMLTELVTAKESLTKILTSKNVKSTRRMRLTYHCWHFLTKI</sequence>
<proteinExistence type="predicted"/>